<name>A0A835EPL4_9POAL</name>
<comment type="caution">
    <text evidence="5">The sequence shown here is derived from an EMBL/GenBank/DDBJ whole genome shotgun (WGS) entry which is preliminary data.</text>
</comment>
<sequence length="308" mass="33410">MIHGTVAFVRIAVVTGGNKGIGFEVCRQLAGSEVTVILTARDEARGTAAVKKLRELGFSGVIFHQLEVTDGSSIDRLSDFLKTRFGRLDILVNNAATRGCELVDDPSFGPKPTMEKFSGMDGHQRVEWMLRNSQQSFDATKEAVQTNYYGTKQVTEALLPLLLSSDGRIINVTSGFGLLRFFRSEQLKQELNDIDRLTQERLDELLDAFLMDFAAGTVEAGGWPTEFSAYKVAKAAMNAYSRLLARRHPALRVNCVDPGYVRTDMTGHSGLLTPEEGGARVVAVALLPAGGPTGAFFDAAGEASPSFV</sequence>
<evidence type="ECO:0000256" key="4">
    <source>
        <dbReference type="RuleBase" id="RU000363"/>
    </source>
</evidence>
<evidence type="ECO:0000256" key="1">
    <source>
        <dbReference type="ARBA" id="ARBA00006484"/>
    </source>
</evidence>
<dbReference type="SUPFAM" id="SSF51735">
    <property type="entry name" value="NAD(P)-binding Rossmann-fold domains"/>
    <property type="match status" value="1"/>
</dbReference>
<organism evidence="5 6">
    <name type="scientific">Digitaria exilis</name>
    <dbReference type="NCBI Taxonomy" id="1010633"/>
    <lineage>
        <taxon>Eukaryota</taxon>
        <taxon>Viridiplantae</taxon>
        <taxon>Streptophyta</taxon>
        <taxon>Embryophyta</taxon>
        <taxon>Tracheophyta</taxon>
        <taxon>Spermatophyta</taxon>
        <taxon>Magnoliopsida</taxon>
        <taxon>Liliopsida</taxon>
        <taxon>Poales</taxon>
        <taxon>Poaceae</taxon>
        <taxon>PACMAD clade</taxon>
        <taxon>Panicoideae</taxon>
        <taxon>Panicodae</taxon>
        <taxon>Paniceae</taxon>
        <taxon>Anthephorinae</taxon>
        <taxon>Digitaria</taxon>
    </lineage>
</organism>
<dbReference type="FunFam" id="3.40.50.720:FF:000396">
    <property type="entry name" value="(+)-neomenthol dehydrogenase"/>
    <property type="match status" value="1"/>
</dbReference>
<evidence type="ECO:0000313" key="6">
    <source>
        <dbReference type="Proteomes" id="UP000636709"/>
    </source>
</evidence>
<keyword evidence="6" id="KW-1185">Reference proteome</keyword>
<keyword evidence="2" id="KW-0521">NADP</keyword>
<dbReference type="PRINTS" id="PR00081">
    <property type="entry name" value="GDHRDH"/>
</dbReference>
<comment type="similarity">
    <text evidence="1 4">Belongs to the short-chain dehydrogenases/reductases (SDR) family.</text>
</comment>
<keyword evidence="3" id="KW-0560">Oxidoreductase</keyword>
<dbReference type="GO" id="GO:0016020">
    <property type="term" value="C:membrane"/>
    <property type="evidence" value="ECO:0007669"/>
    <property type="project" value="TreeGrafter"/>
</dbReference>
<gene>
    <name evidence="5" type="ORF">HU200_031497</name>
</gene>
<dbReference type="OrthoDB" id="1933717at2759"/>
<dbReference type="Gene3D" id="3.40.50.720">
    <property type="entry name" value="NAD(P)-binding Rossmann-like Domain"/>
    <property type="match status" value="1"/>
</dbReference>
<dbReference type="InterPro" id="IPR036291">
    <property type="entry name" value="NAD(P)-bd_dom_sf"/>
</dbReference>
<dbReference type="InterPro" id="IPR002347">
    <property type="entry name" value="SDR_fam"/>
</dbReference>
<reference evidence="5" key="1">
    <citation type="submission" date="2020-07" db="EMBL/GenBank/DDBJ databases">
        <title>Genome sequence and genetic diversity analysis of an under-domesticated orphan crop, white fonio (Digitaria exilis).</title>
        <authorList>
            <person name="Bennetzen J.L."/>
            <person name="Chen S."/>
            <person name="Ma X."/>
            <person name="Wang X."/>
            <person name="Yssel A.E.J."/>
            <person name="Chaluvadi S.R."/>
            <person name="Johnson M."/>
            <person name="Gangashetty P."/>
            <person name="Hamidou F."/>
            <person name="Sanogo M.D."/>
            <person name="Zwaenepoel A."/>
            <person name="Wallace J."/>
            <person name="Van De Peer Y."/>
            <person name="Van Deynze A."/>
        </authorList>
    </citation>
    <scope>NUCLEOTIDE SEQUENCE</scope>
    <source>
        <tissue evidence="5">Leaves</tissue>
    </source>
</reference>
<evidence type="ECO:0000256" key="3">
    <source>
        <dbReference type="ARBA" id="ARBA00023002"/>
    </source>
</evidence>
<dbReference type="GO" id="GO:0016491">
    <property type="term" value="F:oxidoreductase activity"/>
    <property type="evidence" value="ECO:0007669"/>
    <property type="project" value="UniProtKB-KW"/>
</dbReference>
<dbReference type="PANTHER" id="PTHR43490:SF78">
    <property type="entry name" value="OS04G0532100 PROTEIN"/>
    <property type="match status" value="1"/>
</dbReference>
<evidence type="ECO:0000313" key="5">
    <source>
        <dbReference type="EMBL" id="KAF8704013.1"/>
    </source>
</evidence>
<evidence type="ECO:0000256" key="2">
    <source>
        <dbReference type="ARBA" id="ARBA00022857"/>
    </source>
</evidence>
<dbReference type="Pfam" id="PF00106">
    <property type="entry name" value="adh_short"/>
    <property type="match status" value="1"/>
</dbReference>
<dbReference type="EMBL" id="JACEFO010001776">
    <property type="protein sequence ID" value="KAF8704013.1"/>
    <property type="molecule type" value="Genomic_DNA"/>
</dbReference>
<accession>A0A835EPL4</accession>
<dbReference type="Proteomes" id="UP000636709">
    <property type="component" value="Unassembled WGS sequence"/>
</dbReference>
<protein>
    <submittedName>
        <fullName evidence="5">Uncharacterized protein</fullName>
    </submittedName>
</protein>
<dbReference type="AlphaFoldDB" id="A0A835EPL4"/>
<dbReference type="PANTHER" id="PTHR43490">
    <property type="entry name" value="(+)-NEOMENTHOL DEHYDROGENASE"/>
    <property type="match status" value="1"/>
</dbReference>
<dbReference type="Pfam" id="PF13561">
    <property type="entry name" value="adh_short_C2"/>
    <property type="match status" value="1"/>
</dbReference>
<proteinExistence type="inferred from homology"/>
<dbReference type="PRINTS" id="PR00080">
    <property type="entry name" value="SDRFAMILY"/>
</dbReference>